<feature type="domain" description="Cytochrome c" evidence="6">
    <location>
        <begin position="429"/>
        <end position="580"/>
    </location>
</feature>
<evidence type="ECO:0000259" key="7">
    <source>
        <dbReference type="PROSITE" id="PS51820"/>
    </source>
</evidence>
<organism evidence="8 9">
    <name type="scientific">Humisphaera borealis</name>
    <dbReference type="NCBI Taxonomy" id="2807512"/>
    <lineage>
        <taxon>Bacteria</taxon>
        <taxon>Pseudomonadati</taxon>
        <taxon>Planctomycetota</taxon>
        <taxon>Phycisphaerae</taxon>
        <taxon>Tepidisphaerales</taxon>
        <taxon>Tepidisphaeraceae</taxon>
        <taxon>Humisphaera</taxon>
    </lineage>
</organism>
<keyword evidence="3 4" id="KW-0408">Iron</keyword>
<dbReference type="KEGG" id="hbs:IPV69_22860"/>
<evidence type="ECO:0000256" key="1">
    <source>
        <dbReference type="ARBA" id="ARBA00022617"/>
    </source>
</evidence>
<evidence type="ECO:0000256" key="3">
    <source>
        <dbReference type="ARBA" id="ARBA00023004"/>
    </source>
</evidence>
<feature type="domain" description="Cytochrome c" evidence="6">
    <location>
        <begin position="638"/>
        <end position="742"/>
    </location>
</feature>
<feature type="signal peptide" evidence="5">
    <location>
        <begin position="1"/>
        <end position="24"/>
    </location>
</feature>
<dbReference type="RefSeq" id="WP_206292046.1">
    <property type="nucleotide sequence ID" value="NZ_CP063458.1"/>
</dbReference>
<keyword evidence="1 4" id="KW-0349">Heme</keyword>
<evidence type="ECO:0000256" key="4">
    <source>
        <dbReference type="PROSITE-ProRule" id="PRU00433"/>
    </source>
</evidence>
<dbReference type="GO" id="GO:0009055">
    <property type="term" value="F:electron transfer activity"/>
    <property type="evidence" value="ECO:0007669"/>
    <property type="project" value="InterPro"/>
</dbReference>
<evidence type="ECO:0000256" key="5">
    <source>
        <dbReference type="SAM" id="SignalP"/>
    </source>
</evidence>
<dbReference type="InterPro" id="IPR036909">
    <property type="entry name" value="Cyt_c-like_dom_sf"/>
</dbReference>
<evidence type="ECO:0000256" key="2">
    <source>
        <dbReference type="ARBA" id="ARBA00022723"/>
    </source>
</evidence>
<dbReference type="Gene3D" id="3.90.182.10">
    <property type="entry name" value="Toxin - Anthrax Protective Antigen,domain 1"/>
    <property type="match status" value="1"/>
</dbReference>
<feature type="chain" id="PRO_5034544723" evidence="5">
    <location>
        <begin position="25"/>
        <end position="749"/>
    </location>
</feature>
<evidence type="ECO:0000259" key="6">
    <source>
        <dbReference type="PROSITE" id="PS51007"/>
    </source>
</evidence>
<keyword evidence="2 4" id="KW-0479">Metal-binding</keyword>
<dbReference type="PANTHER" id="PTHR33751">
    <property type="entry name" value="CBB3-TYPE CYTOCHROME C OXIDASE SUBUNIT FIXP"/>
    <property type="match status" value="1"/>
</dbReference>
<dbReference type="Pfam" id="PF00034">
    <property type="entry name" value="Cytochrom_C"/>
    <property type="match status" value="2"/>
</dbReference>
<evidence type="ECO:0000313" key="9">
    <source>
        <dbReference type="Proteomes" id="UP000593765"/>
    </source>
</evidence>
<feature type="domain" description="PA14" evidence="7">
    <location>
        <begin position="56"/>
        <end position="197"/>
    </location>
</feature>
<sequence>MRRLLSKRWFTGLGVLAAAALSVAGPLFKPADVAAQSTPNTADKLPDAPPLKADEKDAAGVAVTFRPIGADSKPLATDTRVSRMLALFVADGAPPTPFLRAGRFSAVFEGDVNMRLRDTYTFSAEGRGKVTVSIGEKVVLTAEGDDFKKAAGEPVRLSKGKNKITVKYESPAAGDSALRLLWTVKDEYYAHPVPPTQLTHNAGGEAVAKGMRIREGRQLFAELHCFNCHSAGAMDAKAPIMPELKRVAPDLSDVGGRLSKDWMTAWINNPHALRPNPHMPRVFAPKGEDKGSIDPRAADVAAYLATLGGGEAKADDGPAPDDTKVSRGGQLFTSLNCIACHEPPAGLPENAAPAEVAEGETPPPARVPLKYVKAKFKAGALVKFLQNPAAHYASIPMPNFRFSEADASAVAAFLLSQAAGTMTADLPAGDAAKGKALIVTAGCVNCHAVDQEKPATFASLDAIPKDGWSRGCLSADDAGRKGAPHFKLTDEHRQAIVAFAATDRSSLSKESPAEYAMRQVKSLNCNACHARDGKESLMATTYDAAHKEMEGTYPPPKGESAEAFAPDQRAPLMTWFGEKLRPEWASAFIAGKVTYKPRPYLHAKMPGFNVDADALARGMAAEHGIGATTPEYPKPDAALAAIGSKLVGKTPNESFSCVQCHAVNKQPALNPFEAPAVNFSHARERLLKDYYHRWVHNPLRLDPNTKMPAFEREDGKTTITNVYEGDARKQFEAIWQYLLEGDEIKPPAE</sequence>
<name>A0A7M2WUA1_9BACT</name>
<dbReference type="SUPFAM" id="SSF46626">
    <property type="entry name" value="Cytochrome c"/>
    <property type="match status" value="3"/>
</dbReference>
<dbReference type="Gene3D" id="1.10.760.10">
    <property type="entry name" value="Cytochrome c-like domain"/>
    <property type="match status" value="4"/>
</dbReference>
<protein>
    <submittedName>
        <fullName evidence="8">C-type cytochrome</fullName>
    </submittedName>
</protein>
<dbReference type="PROSITE" id="PS51820">
    <property type="entry name" value="PA14"/>
    <property type="match status" value="1"/>
</dbReference>
<dbReference type="SUPFAM" id="SSF56988">
    <property type="entry name" value="Anthrax protective antigen"/>
    <property type="match status" value="1"/>
</dbReference>
<keyword evidence="9" id="KW-1185">Reference proteome</keyword>
<dbReference type="InterPro" id="IPR037524">
    <property type="entry name" value="PA14/GLEYA"/>
</dbReference>
<accession>A0A7M2WUA1</accession>
<dbReference type="PROSITE" id="PS51007">
    <property type="entry name" value="CYTC"/>
    <property type="match status" value="4"/>
</dbReference>
<gene>
    <name evidence="8" type="ORF">IPV69_22860</name>
</gene>
<dbReference type="InterPro" id="IPR009056">
    <property type="entry name" value="Cyt_c-like_dom"/>
</dbReference>
<dbReference type="AlphaFoldDB" id="A0A7M2WUA1"/>
<dbReference type="PANTHER" id="PTHR33751:SF13">
    <property type="entry name" value="CYTOCHROME BC1 COMPLEX CYTOCHROME C SUBUNIT"/>
    <property type="match status" value="1"/>
</dbReference>
<dbReference type="GO" id="GO:0046872">
    <property type="term" value="F:metal ion binding"/>
    <property type="evidence" value="ECO:0007669"/>
    <property type="project" value="UniProtKB-KW"/>
</dbReference>
<dbReference type="EMBL" id="CP063458">
    <property type="protein sequence ID" value="QOV89033.1"/>
    <property type="molecule type" value="Genomic_DNA"/>
</dbReference>
<evidence type="ECO:0000313" key="8">
    <source>
        <dbReference type="EMBL" id="QOV89033.1"/>
    </source>
</evidence>
<proteinExistence type="predicted"/>
<dbReference type="InterPro" id="IPR050597">
    <property type="entry name" value="Cytochrome_c_Oxidase_Subunit"/>
</dbReference>
<dbReference type="Proteomes" id="UP000593765">
    <property type="component" value="Chromosome"/>
</dbReference>
<dbReference type="GO" id="GO:0020037">
    <property type="term" value="F:heme binding"/>
    <property type="evidence" value="ECO:0007669"/>
    <property type="project" value="InterPro"/>
</dbReference>
<keyword evidence="5" id="KW-0732">Signal</keyword>
<feature type="domain" description="Cytochrome c" evidence="6">
    <location>
        <begin position="211"/>
        <end position="308"/>
    </location>
</feature>
<feature type="domain" description="Cytochrome c" evidence="6">
    <location>
        <begin position="323"/>
        <end position="418"/>
    </location>
</feature>
<reference evidence="8 9" key="1">
    <citation type="submission" date="2020-10" db="EMBL/GenBank/DDBJ databases">
        <title>Wide distribution of Phycisphaera-like planctomycetes from WD2101 soil group in peatlands and genome analysis of the first cultivated representative.</title>
        <authorList>
            <person name="Dedysh S.N."/>
            <person name="Beletsky A.V."/>
            <person name="Ivanova A."/>
            <person name="Kulichevskaya I.S."/>
            <person name="Suzina N.E."/>
            <person name="Philippov D.A."/>
            <person name="Rakitin A.L."/>
            <person name="Mardanov A.V."/>
            <person name="Ravin N.V."/>
        </authorList>
    </citation>
    <scope>NUCLEOTIDE SEQUENCE [LARGE SCALE GENOMIC DNA]</scope>
    <source>
        <strain evidence="8 9">M1803</strain>
    </source>
</reference>